<sequence length="439" mass="48486">MSRVILGKDIGQWMKDFPQLQQLMKTEPITWINDRKSNHEPIHLTIEEAEQRLRRFAPFLASVFPDTQANQGLIESPIQRVVLAEQEIEKRFGKNPGNLWLKCDHQLPISGSIKARGGIYEVLAHAEKLAFQHGMLRESDDYSILADESFRSFFSSHKIAVGSTGNLGLSIGVMGAALGFQVTVHMSADAKQWKKDLLRTRGVEVIEYTSDYSKAVEEGRKQAEADPTTHFVDDENSTTLFVGYATAAKRLAGQLAEQGIEVSAERPLHVYLPCGVGGGPGGVTYGLKQEFGEHVQCFFVEPTHSPCMVLGMMTGYHDRVSVQDFGIDNQTIADGLAVGRASGFVGKLMEPLISGIMTAEDSMLYKLQALLMDTEKIQLEPSAVAGLAGLIQLQKDHAVQHAKAATHLVWATGGSMVPEEQMQQDYQTGKRLWEMENIK</sequence>
<dbReference type="Proteomes" id="UP001418796">
    <property type="component" value="Unassembled WGS sequence"/>
</dbReference>
<feature type="domain" description="Tryptophan synthase beta chain-like PALP" evidence="5">
    <location>
        <begin position="91"/>
        <end position="400"/>
    </location>
</feature>
<reference evidence="6 7" key="1">
    <citation type="submission" date="2024-03" db="EMBL/GenBank/DDBJ databases">
        <title>Bacilli Hybrid Assemblies.</title>
        <authorList>
            <person name="Kovac J."/>
        </authorList>
    </citation>
    <scope>NUCLEOTIDE SEQUENCE [LARGE SCALE GENOMIC DNA]</scope>
    <source>
        <strain evidence="6 7">FSL R7-0666</strain>
    </source>
</reference>
<name>A0ABU9VLY6_9BACI</name>
<dbReference type="InterPro" id="IPR050147">
    <property type="entry name" value="Ser/Thr_Dehydratase"/>
</dbReference>
<dbReference type="InterPro" id="IPR001926">
    <property type="entry name" value="TrpB-like_PALP"/>
</dbReference>
<comment type="similarity">
    <text evidence="4">Belongs to the serine/threonine dehydratase family. DsdA subfamily.</text>
</comment>
<dbReference type="GO" id="GO:0008721">
    <property type="term" value="F:D-serine ammonia-lyase activity"/>
    <property type="evidence" value="ECO:0007669"/>
    <property type="project" value="UniProtKB-EC"/>
</dbReference>
<accession>A0ABU9VLY6</accession>
<dbReference type="NCBIfam" id="TIGR02035">
    <property type="entry name" value="D_Ser_am_lyase"/>
    <property type="match status" value="1"/>
</dbReference>
<comment type="catalytic activity">
    <reaction evidence="4">
        <text>D-serine = pyruvate + NH4(+)</text>
        <dbReference type="Rhea" id="RHEA:13977"/>
        <dbReference type="ChEBI" id="CHEBI:15361"/>
        <dbReference type="ChEBI" id="CHEBI:28938"/>
        <dbReference type="ChEBI" id="CHEBI:35247"/>
        <dbReference type="EC" id="4.3.1.18"/>
    </reaction>
</comment>
<comment type="cofactor">
    <cofactor evidence="1 4">
        <name>pyridoxal 5'-phosphate</name>
        <dbReference type="ChEBI" id="CHEBI:597326"/>
    </cofactor>
</comment>
<dbReference type="RefSeq" id="WP_343131465.1">
    <property type="nucleotide sequence ID" value="NZ_JBCITK010000001.1"/>
</dbReference>
<feature type="modified residue" description="N6-(pyridoxal phosphate)lysine" evidence="4">
    <location>
        <position position="114"/>
    </location>
</feature>
<evidence type="ECO:0000313" key="7">
    <source>
        <dbReference type="Proteomes" id="UP001418796"/>
    </source>
</evidence>
<evidence type="ECO:0000256" key="2">
    <source>
        <dbReference type="ARBA" id="ARBA00022898"/>
    </source>
</evidence>
<dbReference type="EC" id="4.3.1.18" evidence="4"/>
<dbReference type="InterPro" id="IPR036052">
    <property type="entry name" value="TrpB-like_PALP_sf"/>
</dbReference>
<evidence type="ECO:0000256" key="1">
    <source>
        <dbReference type="ARBA" id="ARBA00001933"/>
    </source>
</evidence>
<evidence type="ECO:0000256" key="3">
    <source>
        <dbReference type="ARBA" id="ARBA00023239"/>
    </source>
</evidence>
<dbReference type="EMBL" id="JBCITK010000001">
    <property type="protein sequence ID" value="MEN0644844.1"/>
    <property type="molecule type" value="Genomic_DNA"/>
</dbReference>
<dbReference type="SUPFAM" id="SSF53686">
    <property type="entry name" value="Tryptophan synthase beta subunit-like PLP-dependent enzymes"/>
    <property type="match status" value="1"/>
</dbReference>
<dbReference type="InterPro" id="IPR000634">
    <property type="entry name" value="Ser/Thr_deHydtase_PyrdxlP-BS"/>
</dbReference>
<dbReference type="HAMAP" id="MF_01030">
    <property type="entry name" value="D_Ser_dehydrat"/>
    <property type="match status" value="1"/>
</dbReference>
<keyword evidence="7" id="KW-1185">Reference proteome</keyword>
<dbReference type="NCBIfam" id="NF002823">
    <property type="entry name" value="PRK02991.1"/>
    <property type="match status" value="1"/>
</dbReference>
<comment type="caution">
    <text evidence="6">The sequence shown here is derived from an EMBL/GenBank/DDBJ whole genome shotgun (WGS) entry which is preliminary data.</text>
</comment>
<dbReference type="Pfam" id="PF00291">
    <property type="entry name" value="PALP"/>
    <property type="match status" value="1"/>
</dbReference>
<dbReference type="InterPro" id="IPR011780">
    <property type="entry name" value="D_Ser_am_lyase"/>
</dbReference>
<protein>
    <recommendedName>
        <fullName evidence="4">Probable D-serine dehydratase</fullName>
        <ecNumber evidence="4">4.3.1.18</ecNumber>
    </recommendedName>
    <alternativeName>
        <fullName evidence="4">D-serine deaminase</fullName>
        <shortName evidence="4">DSD</shortName>
    </alternativeName>
</protein>
<dbReference type="PANTHER" id="PTHR48078:SF9">
    <property type="entry name" value="D-SERINE DEHYDRATASE"/>
    <property type="match status" value="1"/>
</dbReference>
<dbReference type="PANTHER" id="PTHR48078">
    <property type="entry name" value="THREONINE DEHYDRATASE, MITOCHONDRIAL-RELATED"/>
    <property type="match status" value="1"/>
</dbReference>
<evidence type="ECO:0000256" key="4">
    <source>
        <dbReference type="HAMAP-Rule" id="MF_01030"/>
    </source>
</evidence>
<organism evidence="6 7">
    <name type="scientific">Alkalicoccobacillus gibsonii</name>
    <dbReference type="NCBI Taxonomy" id="79881"/>
    <lineage>
        <taxon>Bacteria</taxon>
        <taxon>Bacillati</taxon>
        <taxon>Bacillota</taxon>
        <taxon>Bacilli</taxon>
        <taxon>Bacillales</taxon>
        <taxon>Bacillaceae</taxon>
        <taxon>Alkalicoccobacillus</taxon>
    </lineage>
</organism>
<gene>
    <name evidence="4" type="primary">dsdA</name>
    <name evidence="6" type="ORF">MKY91_16945</name>
</gene>
<keyword evidence="2 4" id="KW-0663">Pyridoxal phosphate</keyword>
<dbReference type="PROSITE" id="PS00165">
    <property type="entry name" value="DEHYDRATASE_SER_THR"/>
    <property type="match status" value="1"/>
</dbReference>
<evidence type="ECO:0000259" key="5">
    <source>
        <dbReference type="Pfam" id="PF00291"/>
    </source>
</evidence>
<proteinExistence type="inferred from homology"/>
<evidence type="ECO:0000313" key="6">
    <source>
        <dbReference type="EMBL" id="MEN0644844.1"/>
    </source>
</evidence>
<keyword evidence="3 4" id="KW-0456">Lyase</keyword>
<dbReference type="Gene3D" id="3.40.50.1100">
    <property type="match status" value="2"/>
</dbReference>